<accession>A0ABS0Y5X7</accession>
<evidence type="ECO:0000313" key="2">
    <source>
        <dbReference type="Proteomes" id="UP000620670"/>
    </source>
</evidence>
<dbReference type="EMBL" id="JAELXT010000029">
    <property type="protein sequence ID" value="MBJ6127709.1"/>
    <property type="molecule type" value="Genomic_DNA"/>
</dbReference>
<evidence type="ECO:0000313" key="1">
    <source>
        <dbReference type="EMBL" id="MBJ6127709.1"/>
    </source>
</evidence>
<dbReference type="Proteomes" id="UP000620670">
    <property type="component" value="Unassembled WGS sequence"/>
</dbReference>
<name>A0ABS0Y5X7_9HYPH</name>
<gene>
    <name evidence="1" type="ORF">JAO75_20085</name>
</gene>
<dbReference type="RefSeq" id="WP_199050924.1">
    <property type="nucleotide sequence ID" value="NZ_JAELXT010000029.1"/>
</dbReference>
<proteinExistence type="predicted"/>
<keyword evidence="2" id="KW-1185">Reference proteome</keyword>
<comment type="caution">
    <text evidence="1">The sequence shown here is derived from an EMBL/GenBank/DDBJ whole genome shotgun (WGS) entry which is preliminary data.</text>
</comment>
<protein>
    <submittedName>
        <fullName evidence="1">Uncharacterized protein</fullName>
    </submittedName>
</protein>
<organism evidence="1 2">
    <name type="scientific">Microvirga splendida</name>
    <dbReference type="NCBI Taxonomy" id="2795727"/>
    <lineage>
        <taxon>Bacteria</taxon>
        <taxon>Pseudomonadati</taxon>
        <taxon>Pseudomonadota</taxon>
        <taxon>Alphaproteobacteria</taxon>
        <taxon>Hyphomicrobiales</taxon>
        <taxon>Methylobacteriaceae</taxon>
        <taxon>Microvirga</taxon>
    </lineage>
</organism>
<sequence>MNSHPISSWFPVEIPEGPVSIDPGENEQAILCDCCGRRTIRVNGFVDRQGWACAVYFAVWTEGHIQEQGLDVIISVGGWGEGMSHHPRHLIALRCRVTGGFPQFMILDPVEHGIAKDWATEETKFLGTLVSREEALHHPDMKEVFRLAEHIIYNDQRINAALRDG</sequence>
<reference evidence="2" key="1">
    <citation type="submission" date="2020-12" db="EMBL/GenBank/DDBJ databases">
        <title>Hymenobacter sp.</title>
        <authorList>
            <person name="Kim M.K."/>
        </authorList>
    </citation>
    <scope>NUCLEOTIDE SEQUENCE [LARGE SCALE GENOMIC DNA]</scope>
    <source>
        <strain evidence="2">BT325</strain>
    </source>
</reference>